<dbReference type="SMART" id="SM00949">
    <property type="entry name" value="PAZ"/>
    <property type="match status" value="1"/>
</dbReference>
<feature type="compositionally biased region" description="Low complexity" evidence="1">
    <location>
        <begin position="76"/>
        <end position="85"/>
    </location>
</feature>
<reference evidence="3" key="2">
    <citation type="submission" date="2013-10" db="EMBL/GenBank/DDBJ databases">
        <authorList>
            <person name="Aslett M."/>
        </authorList>
    </citation>
    <scope>NUCLEOTIDE SEQUENCE [LARGE SCALE GENOMIC DNA]</scope>
    <source>
        <strain evidence="3">Houghton</strain>
    </source>
</reference>
<evidence type="ECO:0000313" key="3">
    <source>
        <dbReference type="EMBL" id="CDJ49834.1"/>
    </source>
</evidence>
<dbReference type="GO" id="GO:0003723">
    <property type="term" value="F:RNA binding"/>
    <property type="evidence" value="ECO:0007669"/>
    <property type="project" value="InterPro"/>
</dbReference>
<accession>U6LMM7</accession>
<reference evidence="3" key="1">
    <citation type="submission" date="2013-10" db="EMBL/GenBank/DDBJ databases">
        <title>Genomic analysis of the causative agents of coccidiosis in chickens.</title>
        <authorList>
            <person name="Reid A.J."/>
            <person name="Blake D."/>
            <person name="Billington K."/>
            <person name="Browne H."/>
            <person name="Dunn M."/>
            <person name="Hung S."/>
            <person name="Kawahara F."/>
            <person name="Miranda-Saavedra D."/>
            <person name="Mourier T."/>
            <person name="Nagra H."/>
            <person name="Otto T.D."/>
            <person name="Rawlings N."/>
            <person name="Sanchez A."/>
            <person name="Sanders M."/>
            <person name="Subramaniam C."/>
            <person name="Tay Y."/>
            <person name="Dear P."/>
            <person name="Doerig C."/>
            <person name="Gruber A."/>
            <person name="Parkinson J."/>
            <person name="Shirley M."/>
            <person name="Wan K.L."/>
            <person name="Berriman M."/>
            <person name="Tomley F."/>
            <person name="Pain A."/>
        </authorList>
    </citation>
    <scope>NUCLEOTIDE SEQUENCE [LARGE SCALE GENOMIC DNA]</scope>
    <source>
        <strain evidence="3">Houghton</strain>
    </source>
</reference>
<dbReference type="SUPFAM" id="SSF101690">
    <property type="entry name" value="PAZ domain"/>
    <property type="match status" value="1"/>
</dbReference>
<keyword evidence="4" id="KW-1185">Reference proteome</keyword>
<feature type="domain" description="PAZ" evidence="2">
    <location>
        <begin position="276"/>
        <end position="391"/>
    </location>
</feature>
<dbReference type="EMBL" id="HG711880">
    <property type="protein sequence ID" value="CDJ49834.1"/>
    <property type="molecule type" value="Genomic_DNA"/>
</dbReference>
<sequence length="1094" mass="122975">MSERGEGGGSWDPRSGRRPGWEGQHEWSERRGERREERRHGEGRREESYRGSRQPLGPGRAGGSRSPGPRGRGRGFRPSPRLRPLTESLERALEPTSQRRGQVLCNAWKMRLEEGLQAWGYPLSIRERGTDRPVEERKERRKILAQLLKALTGIQEPPERQRPRKVISRGAQHSELLRWIIVYSESIRELIRDEPTREVAVRDGDAPLTVYTVTFGEERELTGANWRFYFVAAMMITLEAANYQRALGQSEYLRLDPRSLKTDTELYGVDATLIQSDKDWLLKVSRHDRKLEVGFLEDRLREMDYQQAQFTYKNRLCVTVHKGNLYRIVDITDTTADRATFEKGGATITVAQYFKDAYNENVVGKQVVMAREARGGSRVCYLPANLLRVVAQAPQPIGGSRAMLRPKSAQETLVECTELVKDILRTPAVKEQMAELKVHIGANGGLPVDVHKDITSLRTVMGDELRYGEPRISWGPERKEEQQDTFVELTPDFRARLCQHLVLRHKVPLNCHWMLVVCTGRREHGSSRAVESIKNTIELTRQRIRHRGQLTVDMDAPTCCEHFIRSEADWKKGRVERTKRSLGDLFIKHRHGLRGAVVLLAYDSDDTNNRVRVAAKQVSIQQDFPIQCCKLQTLQAFKSRPEDKSMNMWWNVYLQFQTKITDDSLRAGIPWATDQLLAPIKEGVRPPQISEVVRVLGIAVNSFGPANARCGVVGIVGGRNVAHTQFMSHIGASAPPNYRAGVIKDMARHFKPFWEKLTFEETTKPHKRAPAHLLIYRSAPSGTSQIKEVIAQEVTAIRSVIAADLGNFEFLPETSELVVEHPMAAAFPDAEFALVLAVCSAAELRRAAGKGEEVGQLARPRPETLSCQGTTVGSEGRRVLKFKLKQETVPLLQSTAILVSEVDAPEPEAFQVEEGEDGKRITLPDSHPLLVYARANVRWLKNIEMRFTNTADGPLNGFKGFIVPVNGEIYGDVNVREGESSPGAESTLAETIYLRQAAISQLVQKVFINLLVNPHRPANPMKFFMKGREGVQGLPVGAYIDSGPVIPVAPNTETPEEKFLIGTADPTRGSPSASEFHVAQSKRHMPLLRLFDAV</sequence>
<feature type="region of interest" description="Disordered" evidence="1">
    <location>
        <begin position="1"/>
        <end position="96"/>
    </location>
</feature>
<dbReference type="PROSITE" id="PS50821">
    <property type="entry name" value="PAZ"/>
    <property type="match status" value="1"/>
</dbReference>
<dbReference type="InterPro" id="IPR003100">
    <property type="entry name" value="PAZ_dom"/>
</dbReference>
<evidence type="ECO:0000313" key="4">
    <source>
        <dbReference type="Proteomes" id="UP000030750"/>
    </source>
</evidence>
<dbReference type="SUPFAM" id="SSF53098">
    <property type="entry name" value="Ribonuclease H-like"/>
    <property type="match status" value="1"/>
</dbReference>
<dbReference type="CDD" id="cd02846">
    <property type="entry name" value="PAZ_argonaute_like"/>
    <property type="match status" value="1"/>
</dbReference>
<dbReference type="Proteomes" id="UP000030750">
    <property type="component" value="Unassembled WGS sequence"/>
</dbReference>
<protein>
    <recommendedName>
        <fullName evidence="2">PAZ domain-containing protein</fullName>
    </recommendedName>
</protein>
<dbReference type="AlphaFoldDB" id="U6LMM7"/>
<feature type="compositionally biased region" description="Low complexity" evidence="1">
    <location>
        <begin position="51"/>
        <end position="69"/>
    </location>
</feature>
<gene>
    <name evidence="3" type="ORF">EBH_0070680</name>
</gene>
<organism evidence="3 4">
    <name type="scientific">Eimeria brunetti</name>
    <dbReference type="NCBI Taxonomy" id="51314"/>
    <lineage>
        <taxon>Eukaryota</taxon>
        <taxon>Sar</taxon>
        <taxon>Alveolata</taxon>
        <taxon>Apicomplexa</taxon>
        <taxon>Conoidasida</taxon>
        <taxon>Coccidia</taxon>
        <taxon>Eucoccidiorida</taxon>
        <taxon>Eimeriorina</taxon>
        <taxon>Eimeriidae</taxon>
        <taxon>Eimeria</taxon>
    </lineage>
</organism>
<dbReference type="Pfam" id="PF02170">
    <property type="entry name" value="PAZ"/>
    <property type="match status" value="1"/>
</dbReference>
<name>U6LMM7_9EIME</name>
<dbReference type="InterPro" id="IPR036085">
    <property type="entry name" value="PAZ_dom_sf"/>
</dbReference>
<proteinExistence type="predicted"/>
<dbReference type="OrthoDB" id="445936at2759"/>
<dbReference type="PANTHER" id="PTHR22891">
    <property type="entry name" value="EUKARYOTIC TRANSLATION INITIATION FACTOR 2C"/>
    <property type="match status" value="1"/>
</dbReference>
<dbReference type="InterPro" id="IPR012337">
    <property type="entry name" value="RNaseH-like_sf"/>
</dbReference>
<evidence type="ECO:0000256" key="1">
    <source>
        <dbReference type="SAM" id="MobiDB-lite"/>
    </source>
</evidence>
<dbReference type="Gene3D" id="2.170.260.10">
    <property type="entry name" value="paz domain"/>
    <property type="match status" value="1"/>
</dbReference>
<feature type="compositionally biased region" description="Basic and acidic residues" evidence="1">
    <location>
        <begin position="19"/>
        <end position="50"/>
    </location>
</feature>
<evidence type="ECO:0000259" key="2">
    <source>
        <dbReference type="PROSITE" id="PS50821"/>
    </source>
</evidence>
<dbReference type="VEuPathDB" id="ToxoDB:EBH_0070680"/>